<dbReference type="SMART" id="SM00487">
    <property type="entry name" value="DEXDc"/>
    <property type="match status" value="1"/>
</dbReference>
<dbReference type="Gene3D" id="3.40.50.10810">
    <property type="entry name" value="Tandem AAA-ATPase domain"/>
    <property type="match status" value="1"/>
</dbReference>
<evidence type="ECO:0000256" key="8">
    <source>
        <dbReference type="SAM" id="MobiDB-lite"/>
    </source>
</evidence>
<dbReference type="PROSITE" id="PS51192">
    <property type="entry name" value="HELICASE_ATP_BIND_1"/>
    <property type="match status" value="1"/>
</dbReference>
<evidence type="ECO:0000256" key="3">
    <source>
        <dbReference type="ARBA" id="ARBA00022741"/>
    </source>
</evidence>
<dbReference type="SUPFAM" id="SSF52540">
    <property type="entry name" value="P-loop containing nucleoside triphosphate hydrolases"/>
    <property type="match status" value="2"/>
</dbReference>
<evidence type="ECO:0000256" key="7">
    <source>
        <dbReference type="ARBA" id="ARBA00023242"/>
    </source>
</evidence>
<evidence type="ECO:0000256" key="4">
    <source>
        <dbReference type="ARBA" id="ARBA00022801"/>
    </source>
</evidence>
<dbReference type="GO" id="GO:0005634">
    <property type="term" value="C:nucleus"/>
    <property type="evidence" value="ECO:0007669"/>
    <property type="project" value="UniProtKB-SubCell"/>
</dbReference>
<dbReference type="InterPro" id="IPR049730">
    <property type="entry name" value="SNF2/RAD54-like_C"/>
</dbReference>
<dbReference type="InterPro" id="IPR027417">
    <property type="entry name" value="P-loop_NTPase"/>
</dbReference>
<sequence length="1068" mass="122300">MRKRLNDEICRYMRGSPQGDRKKRRKMKASERLAQELEFCERTLLDAKHSYEQLLAFNLARRREQSASIDLQSPQLIAMARMSTNQGEQNDLPLPAPPDVVHLEYTDVKSLSQMHEAEYTVHDEKDSVSTETRGTDSQQSYDLVFPSKQKQQSHQLPSIAVSVTEASKVFTSFLHRLTEQGIHLHFAMVPRFAESIVMNDLGGATQVISERSLKVDRTWEEKDVDPPFSQSRRELPAVIPEVVLTMKNSNAMQRENPLCLVSCRNEKSPEASTEVEPVKPLFPVHGKHEEVNKEVIVDLENSSSLLTQNGDEESKEVVEMEETPVLTFDTQLAEELEQAETEEPPSPRLSDEFTQEREVVKANEKQSGLDFLSFDNSRKDMSSPNVDSDDGLKSLWDDMEFSFACMNETTTKLHADKRENDGCIHDFYRKSDMGLVCSKCGLVGLDAEHIFDYVWGEKYRKKHAGTEASIVKHSQPCIQKEPSRELEVPPAWNQTVEKLVLHQSYKERLRAHQVEGIRFLEYNLIKDEPSGCILAHAPGTGKSFTIIAFLQSFQVAYPNENPLIVAPKGMLSVWAREFQKWKVDETPILNLHEAKSKDGDDEASGHQLKRHCQLQMLRRWKTEKSIMLVGYSTFSTLTCEKDAAAFPEIKQLLLETPGILVLDEGHFPRNKKTQITQSLSQIRTKRRVLLSGTLFQNNFDELYNLYHLVKPDFMSSDALCTKNLLENYMNMCSSVAKGVNTPAKSPRKKSGREVLEFDIFKNMGERIISGEKESKYLAISQLRQLSKPFVHWYKGQILADLPGLIDLTLFLKLTGKQKKLLSALPTKGEKSLYLFSKCMRICIHPALLKVNDAAAHNNELQWNDIDADPRDSSKIMFILDLLQVAVPMKEKVVLFSRYLDPFFLLEKVLRKAWQWQLNQEILRIEGQTSLEERESIIDRFNEDPKARILLASIKTCGEGVSLIGASRVVILDVQWNPMVSRQAVSRAFRLGQTKKVFVYRLVGEGSPEEDVHFKSCKKEWLAKLIFEGCNDEEYDLYCHEVDPRKVDIFFDSKHLQENVSRCFRYNFA</sequence>
<organism evidence="11 12">
    <name type="scientific">Ceratopteris richardii</name>
    <name type="common">Triangle waterfern</name>
    <dbReference type="NCBI Taxonomy" id="49495"/>
    <lineage>
        <taxon>Eukaryota</taxon>
        <taxon>Viridiplantae</taxon>
        <taxon>Streptophyta</taxon>
        <taxon>Embryophyta</taxon>
        <taxon>Tracheophyta</taxon>
        <taxon>Polypodiopsida</taxon>
        <taxon>Polypodiidae</taxon>
        <taxon>Polypodiales</taxon>
        <taxon>Pteridineae</taxon>
        <taxon>Pteridaceae</taxon>
        <taxon>Parkerioideae</taxon>
        <taxon>Ceratopteris</taxon>
    </lineage>
</organism>
<dbReference type="InterPro" id="IPR044567">
    <property type="entry name" value="CLSY/DRD1"/>
</dbReference>
<dbReference type="GO" id="GO:0080188">
    <property type="term" value="P:gene silencing by siRNA-directed DNA methylation"/>
    <property type="evidence" value="ECO:0007669"/>
    <property type="project" value="InterPro"/>
</dbReference>
<comment type="subcellular location">
    <subcellularLocation>
        <location evidence="1">Nucleus</location>
    </subcellularLocation>
</comment>
<evidence type="ECO:0000256" key="2">
    <source>
        <dbReference type="ARBA" id="ARBA00022528"/>
    </source>
</evidence>
<dbReference type="EMBL" id="CM035407">
    <property type="protein sequence ID" value="KAH7443456.1"/>
    <property type="molecule type" value="Genomic_DNA"/>
</dbReference>
<keyword evidence="5" id="KW-0347">Helicase</keyword>
<proteinExistence type="predicted"/>
<feature type="compositionally biased region" description="Polar residues" evidence="8">
    <location>
        <begin position="129"/>
        <end position="140"/>
    </location>
</feature>
<dbReference type="InterPro" id="IPR014001">
    <property type="entry name" value="Helicase_ATP-bd"/>
</dbReference>
<dbReference type="GO" id="GO:0016787">
    <property type="term" value="F:hydrolase activity"/>
    <property type="evidence" value="ECO:0007669"/>
    <property type="project" value="UniProtKB-KW"/>
</dbReference>
<feature type="domain" description="Helicase C-terminal" evidence="10">
    <location>
        <begin position="880"/>
        <end position="1037"/>
    </location>
</feature>
<name>A0A8T2VBV7_CERRI</name>
<dbReference type="Proteomes" id="UP000825935">
    <property type="component" value="Chromosome 2"/>
</dbReference>
<dbReference type="Pfam" id="PF00271">
    <property type="entry name" value="Helicase_C"/>
    <property type="match status" value="1"/>
</dbReference>
<comment type="caution">
    <text evidence="11">The sequence shown here is derived from an EMBL/GenBank/DDBJ whole genome shotgun (WGS) entry which is preliminary data.</text>
</comment>
<protein>
    <submittedName>
        <fullName evidence="11">Uncharacterized protein</fullName>
    </submittedName>
</protein>
<keyword evidence="6" id="KW-0067">ATP-binding</keyword>
<gene>
    <name evidence="11" type="ORF">KP509_02G035400</name>
</gene>
<dbReference type="SMART" id="SM00490">
    <property type="entry name" value="HELICc"/>
    <property type="match status" value="1"/>
</dbReference>
<dbReference type="InterPro" id="IPR001650">
    <property type="entry name" value="Helicase_C-like"/>
</dbReference>
<dbReference type="InterPro" id="IPR038718">
    <property type="entry name" value="SNF2-like_sf"/>
</dbReference>
<accession>A0A8T2VBV7</accession>
<keyword evidence="4" id="KW-0378">Hydrolase</keyword>
<evidence type="ECO:0000313" key="11">
    <source>
        <dbReference type="EMBL" id="KAH7443456.1"/>
    </source>
</evidence>
<evidence type="ECO:0000256" key="5">
    <source>
        <dbReference type="ARBA" id="ARBA00022806"/>
    </source>
</evidence>
<dbReference type="CDD" id="cd18793">
    <property type="entry name" value="SF2_C_SNF"/>
    <property type="match status" value="1"/>
</dbReference>
<feature type="region of interest" description="Disordered" evidence="8">
    <location>
        <begin position="335"/>
        <end position="356"/>
    </location>
</feature>
<dbReference type="OrthoDB" id="9900844at2759"/>
<keyword evidence="12" id="KW-1185">Reference proteome</keyword>
<keyword evidence="2" id="KW-0934">Plastid</keyword>
<dbReference type="PANTHER" id="PTHR45821">
    <property type="entry name" value="SNF2 DOMAIN-CONTAINING PROTEIN CLASSY 2-RELATED"/>
    <property type="match status" value="1"/>
</dbReference>
<dbReference type="GO" id="GO:0004386">
    <property type="term" value="F:helicase activity"/>
    <property type="evidence" value="ECO:0007669"/>
    <property type="project" value="UniProtKB-KW"/>
</dbReference>
<feature type="compositionally biased region" description="Basic and acidic residues" evidence="8">
    <location>
        <begin position="118"/>
        <end position="128"/>
    </location>
</feature>
<evidence type="ECO:0000259" key="9">
    <source>
        <dbReference type="PROSITE" id="PS51192"/>
    </source>
</evidence>
<feature type="region of interest" description="Disordered" evidence="8">
    <location>
        <begin position="118"/>
        <end position="140"/>
    </location>
</feature>
<dbReference type="AlphaFoldDB" id="A0A8T2VBV7"/>
<keyword evidence="7" id="KW-0539">Nucleus</keyword>
<dbReference type="Gene3D" id="3.40.50.300">
    <property type="entry name" value="P-loop containing nucleotide triphosphate hydrolases"/>
    <property type="match status" value="1"/>
</dbReference>
<reference evidence="11" key="1">
    <citation type="submission" date="2021-08" db="EMBL/GenBank/DDBJ databases">
        <title>WGS assembly of Ceratopteris richardii.</title>
        <authorList>
            <person name="Marchant D.B."/>
            <person name="Chen G."/>
            <person name="Jenkins J."/>
            <person name="Shu S."/>
            <person name="Leebens-Mack J."/>
            <person name="Grimwood J."/>
            <person name="Schmutz J."/>
            <person name="Soltis P."/>
            <person name="Soltis D."/>
            <person name="Chen Z.-H."/>
        </authorList>
    </citation>
    <scope>NUCLEOTIDE SEQUENCE</scope>
    <source>
        <strain evidence="11">Whitten #5841</strain>
        <tissue evidence="11">Leaf</tissue>
    </source>
</reference>
<evidence type="ECO:0000313" key="12">
    <source>
        <dbReference type="Proteomes" id="UP000825935"/>
    </source>
</evidence>
<evidence type="ECO:0000256" key="1">
    <source>
        <dbReference type="ARBA" id="ARBA00004123"/>
    </source>
</evidence>
<dbReference type="InterPro" id="IPR000330">
    <property type="entry name" value="SNF2_N"/>
</dbReference>
<feature type="domain" description="Helicase ATP-binding" evidence="9">
    <location>
        <begin position="523"/>
        <end position="712"/>
    </location>
</feature>
<dbReference type="GO" id="GO:0005524">
    <property type="term" value="F:ATP binding"/>
    <property type="evidence" value="ECO:0007669"/>
    <property type="project" value="UniProtKB-KW"/>
</dbReference>
<keyword evidence="2" id="KW-0150">Chloroplast</keyword>
<evidence type="ECO:0000256" key="6">
    <source>
        <dbReference type="ARBA" id="ARBA00022840"/>
    </source>
</evidence>
<dbReference type="PANTHER" id="PTHR45821:SF1">
    <property type="entry name" value="ATP-DEPENDENT HELICASE FAMILY PROTEIN-RELATED"/>
    <property type="match status" value="1"/>
</dbReference>
<keyword evidence="3" id="KW-0547">Nucleotide-binding</keyword>
<dbReference type="Pfam" id="PF00176">
    <property type="entry name" value="SNF2-rel_dom"/>
    <property type="match status" value="1"/>
</dbReference>
<evidence type="ECO:0000259" key="10">
    <source>
        <dbReference type="PROSITE" id="PS51194"/>
    </source>
</evidence>
<dbReference type="PROSITE" id="PS51194">
    <property type="entry name" value="HELICASE_CTER"/>
    <property type="match status" value="1"/>
</dbReference>